<dbReference type="AlphaFoldDB" id="A0A6G9XZR8"/>
<feature type="region of interest" description="Disordered" evidence="1">
    <location>
        <begin position="34"/>
        <end position="56"/>
    </location>
</feature>
<sequence length="56" mass="5897">MDDRWKGIATVPRSVAADSLLDFGVLFGAAEGPSEPRIVVRGDEEPVEQTPDGDAG</sequence>
<evidence type="ECO:0000313" key="3">
    <source>
        <dbReference type="Proteomes" id="UP000501705"/>
    </source>
</evidence>
<dbReference type="Proteomes" id="UP000501705">
    <property type="component" value="Chromosome"/>
</dbReference>
<evidence type="ECO:0000313" key="2">
    <source>
        <dbReference type="EMBL" id="QIS06442.1"/>
    </source>
</evidence>
<dbReference type="RefSeq" id="WP_167465470.1">
    <property type="nucleotide sequence ID" value="NZ_CP046171.1"/>
</dbReference>
<proteinExistence type="predicted"/>
<dbReference type="EMBL" id="CP046171">
    <property type="protein sequence ID" value="QIS06442.1"/>
    <property type="molecule type" value="Genomic_DNA"/>
</dbReference>
<evidence type="ECO:0000256" key="1">
    <source>
        <dbReference type="SAM" id="MobiDB-lite"/>
    </source>
</evidence>
<gene>
    <name evidence="2" type="ORF">F5X71_32760</name>
</gene>
<protein>
    <submittedName>
        <fullName evidence="2">Uncharacterized protein</fullName>
    </submittedName>
</protein>
<organism evidence="2 3">
    <name type="scientific">Nocardia brasiliensis</name>
    <dbReference type="NCBI Taxonomy" id="37326"/>
    <lineage>
        <taxon>Bacteria</taxon>
        <taxon>Bacillati</taxon>
        <taxon>Actinomycetota</taxon>
        <taxon>Actinomycetes</taxon>
        <taxon>Mycobacteriales</taxon>
        <taxon>Nocardiaceae</taxon>
        <taxon>Nocardia</taxon>
    </lineage>
</organism>
<reference evidence="2 3" key="1">
    <citation type="journal article" date="2019" name="ACS Chem. Biol.">
        <title>Identification and Mobilization of a Cryptic Antibiotic Biosynthesis Gene Locus from a Human-Pathogenic Nocardia Isolate.</title>
        <authorList>
            <person name="Herisse M."/>
            <person name="Ishida K."/>
            <person name="Porter J.L."/>
            <person name="Howden B."/>
            <person name="Hertweck C."/>
            <person name="Stinear T.P."/>
            <person name="Pidot S.J."/>
        </authorList>
    </citation>
    <scope>NUCLEOTIDE SEQUENCE [LARGE SCALE GENOMIC DNA]</scope>
    <source>
        <strain evidence="2 3">AUSMDU00024985</strain>
    </source>
</reference>
<accession>A0A6G9XZR8</accession>
<name>A0A6G9XZR8_NOCBR</name>